<sequence length="128" mass="13021">TITVEAGKTQGSVDFETPANDVYNNGSTVSTTITGATGGNFEQLTPNPTPAQTTINDSVDTTTATLTATPSVTEGGVITYTVTLSNPAQTPVTVTLSNGQTITVEAGKTQGSVDFETPANDVYNNGST</sequence>
<dbReference type="Pfam" id="PF20579">
    <property type="entry name" value="LapA"/>
    <property type="match status" value="2"/>
</dbReference>
<gene>
    <name evidence="2" type="ORF">IRZ77_26700</name>
</gene>
<dbReference type="InterPro" id="IPR046779">
    <property type="entry name" value="LapA_adhesin_dom"/>
</dbReference>
<evidence type="ECO:0000313" key="2">
    <source>
        <dbReference type="EMBL" id="MBF8649153.1"/>
    </source>
</evidence>
<keyword evidence="3" id="KW-1185">Reference proteome</keyword>
<feature type="domain" description="LapA adhesin" evidence="1">
    <location>
        <begin position="1"/>
        <end position="57"/>
    </location>
</feature>
<accession>A0ABS0G962</accession>
<protein>
    <recommendedName>
        <fullName evidence="1">LapA adhesin domain-containing protein</fullName>
    </recommendedName>
</protein>
<evidence type="ECO:0000259" key="1">
    <source>
        <dbReference type="Pfam" id="PF20579"/>
    </source>
</evidence>
<dbReference type="RefSeq" id="WP_196174639.1">
    <property type="nucleotide sequence ID" value="NZ_JADLJR010000121.1"/>
</dbReference>
<comment type="caution">
    <text evidence="2">The sequence shown here is derived from an EMBL/GenBank/DDBJ whole genome shotgun (WGS) entry which is preliminary data.</text>
</comment>
<evidence type="ECO:0000313" key="3">
    <source>
        <dbReference type="Proteomes" id="UP000639294"/>
    </source>
</evidence>
<feature type="non-terminal residue" evidence="2">
    <location>
        <position position="1"/>
    </location>
</feature>
<name>A0ABS0G962_9PSED</name>
<organism evidence="2 3">
    <name type="scientific">Pseudomonas pudica</name>
    <dbReference type="NCBI Taxonomy" id="272772"/>
    <lineage>
        <taxon>Bacteria</taxon>
        <taxon>Pseudomonadati</taxon>
        <taxon>Pseudomonadota</taxon>
        <taxon>Gammaproteobacteria</taxon>
        <taxon>Pseudomonadales</taxon>
        <taxon>Pseudomonadaceae</taxon>
        <taxon>Pseudomonas</taxon>
    </lineage>
</organism>
<dbReference type="EMBL" id="JADLJS010000112">
    <property type="protein sequence ID" value="MBF8649153.1"/>
    <property type="molecule type" value="Genomic_DNA"/>
</dbReference>
<reference evidence="2 3" key="1">
    <citation type="submission" date="2020-10" db="EMBL/GenBank/DDBJ databases">
        <title>Genome sequences of Pseudomonas isolates.</title>
        <authorList>
            <person name="Wessels L."/>
            <person name="Reich F."/>
            <person name="Hammerl J."/>
        </authorList>
    </citation>
    <scope>NUCLEOTIDE SEQUENCE [LARGE SCALE GENOMIC DNA]</scope>
    <source>
        <strain evidence="2 3">20-MO00628-0</strain>
    </source>
</reference>
<feature type="non-terminal residue" evidence="2">
    <location>
        <position position="128"/>
    </location>
</feature>
<proteinExistence type="predicted"/>
<feature type="domain" description="LapA adhesin" evidence="1">
    <location>
        <begin position="60"/>
        <end position="127"/>
    </location>
</feature>
<dbReference type="Proteomes" id="UP000639294">
    <property type="component" value="Unassembled WGS sequence"/>
</dbReference>